<evidence type="ECO:0000313" key="4">
    <source>
        <dbReference type="EMBL" id="QMS99076.1"/>
    </source>
</evidence>
<feature type="compositionally biased region" description="Basic and acidic residues" evidence="1">
    <location>
        <begin position="362"/>
        <end position="391"/>
    </location>
</feature>
<feature type="region of interest" description="Disordered" evidence="1">
    <location>
        <begin position="356"/>
        <end position="391"/>
    </location>
</feature>
<sequence length="391" mass="43469">MKNLLYTLALGTAVISCSKSEMQQTSDTIKNADSLFTRANDGVRTLDSISKIVRDTAKFNKIIVPEIEKTKESVGKVIQDNAKSLDSLNAVLKNARRDIQKGSDVLKTVDSAGRVLKETSNPIDVLSTISKTIDKVSKSARQSTQPEKTEEKAEEKSVAPDNNTVSPSVAEAAPMITNPITKTGVMEITVYDLSNSRDDLSLALKRFQGGIVSEKFEDINGDRKQVIRVTIPTQYFDEAATHLPDRLGTLTTRSVESSGTDYDPNRMSSLEFILSEKRQEAMTDILAEKEPDSTPTNDNSASGAFMKGFDVLGKVLLALLPFWPVLVIGALIWYFMRGRNKNRQFEETPKPYVEEVPQEEFIETHPVKKAEEVNPPAEKTDTDPYEKYRPK</sequence>
<reference evidence="6" key="2">
    <citation type="submission" date="2020-07" db="EMBL/GenBank/DDBJ databases">
        <title>Flavobacterium sp. xlx-214.</title>
        <authorList>
            <person name="Yang C."/>
        </authorList>
    </citation>
    <scope>NUCLEOTIDE SEQUENCE [LARGE SCALE GENOMIC DNA]</scope>
    <source>
        <strain evidence="6">CX-624</strain>
    </source>
</reference>
<feature type="transmembrane region" description="Helical" evidence="2">
    <location>
        <begin position="315"/>
        <end position="336"/>
    </location>
</feature>
<evidence type="ECO:0008006" key="7">
    <source>
        <dbReference type="Google" id="ProtNLM"/>
    </source>
</evidence>
<feature type="region of interest" description="Disordered" evidence="1">
    <location>
        <begin position="135"/>
        <end position="166"/>
    </location>
</feature>
<evidence type="ECO:0000313" key="5">
    <source>
        <dbReference type="Proteomes" id="UP000515349"/>
    </source>
</evidence>
<dbReference type="PROSITE" id="PS51257">
    <property type="entry name" value="PROKAR_LIPOPROTEIN"/>
    <property type="match status" value="1"/>
</dbReference>
<evidence type="ECO:0000256" key="1">
    <source>
        <dbReference type="SAM" id="MobiDB-lite"/>
    </source>
</evidence>
<dbReference type="RefSeq" id="WP_181887421.1">
    <property type="nucleotide sequence ID" value="NZ_CP059472.1"/>
</dbReference>
<dbReference type="KEGG" id="cbau:H1R16_03465"/>
<dbReference type="EMBL" id="JACEUX010000003">
    <property type="protein sequence ID" value="MBA5247315.1"/>
    <property type="molecule type" value="Genomic_DNA"/>
</dbReference>
<proteinExistence type="predicted"/>
<evidence type="ECO:0000313" key="6">
    <source>
        <dbReference type="Proteomes" id="UP000539710"/>
    </source>
</evidence>
<dbReference type="AlphaFoldDB" id="A0A7D7LQT9"/>
<keyword evidence="2" id="KW-0472">Membrane</keyword>
<evidence type="ECO:0000256" key="2">
    <source>
        <dbReference type="SAM" id="Phobius"/>
    </source>
</evidence>
<keyword evidence="2" id="KW-0812">Transmembrane</keyword>
<dbReference type="Proteomes" id="UP000515349">
    <property type="component" value="Chromosome"/>
</dbReference>
<keyword evidence="2" id="KW-1133">Transmembrane helix</keyword>
<gene>
    <name evidence="4" type="ORF">H1R16_03465</name>
    <name evidence="3" type="ORF">H2507_09055</name>
</gene>
<keyword evidence="6" id="KW-1185">Reference proteome</keyword>
<organism evidence="4 5">
    <name type="scientific">Marnyiella aurantia</name>
    <dbReference type="NCBI Taxonomy" id="2758037"/>
    <lineage>
        <taxon>Bacteria</taxon>
        <taxon>Pseudomonadati</taxon>
        <taxon>Bacteroidota</taxon>
        <taxon>Flavobacteriia</taxon>
        <taxon>Flavobacteriales</taxon>
        <taxon>Weeksellaceae</taxon>
        <taxon>Marnyiella</taxon>
    </lineage>
</organism>
<feature type="compositionally biased region" description="Basic and acidic residues" evidence="1">
    <location>
        <begin position="147"/>
        <end position="158"/>
    </location>
</feature>
<reference evidence="4 5" key="1">
    <citation type="submission" date="2020-07" db="EMBL/GenBank/DDBJ databases">
        <title>Chryseobacterium sp.cx-624.</title>
        <authorList>
            <person name="Yang C."/>
        </authorList>
    </citation>
    <scope>NUCLEOTIDE SEQUENCE [LARGE SCALE GENOMIC DNA]</scope>
    <source>
        <strain evidence="5">cx-624</strain>
        <strain evidence="4">Cx-624</strain>
    </source>
</reference>
<evidence type="ECO:0000313" key="3">
    <source>
        <dbReference type="EMBL" id="MBA5247315.1"/>
    </source>
</evidence>
<accession>A0A7D7LQT9</accession>
<dbReference type="Proteomes" id="UP000539710">
    <property type="component" value="Unassembled WGS sequence"/>
</dbReference>
<dbReference type="EMBL" id="CP059472">
    <property type="protein sequence ID" value="QMS99076.1"/>
    <property type="molecule type" value="Genomic_DNA"/>
</dbReference>
<reference evidence="3" key="3">
    <citation type="submission" date="2020-07" db="EMBL/GenBank/DDBJ databases">
        <authorList>
            <person name="Yang C."/>
        </authorList>
    </citation>
    <scope>NUCLEOTIDE SEQUENCE</scope>
    <source>
        <strain evidence="3">Cx-624</strain>
    </source>
</reference>
<protein>
    <recommendedName>
        <fullName evidence="7">DUF4349 domain-containing protein</fullName>
    </recommendedName>
</protein>
<name>A0A7D7LQT9_9FLAO</name>